<evidence type="ECO:0000259" key="4">
    <source>
        <dbReference type="PROSITE" id="PS51782"/>
    </source>
</evidence>
<keyword evidence="3" id="KW-0472">Membrane</keyword>
<dbReference type="Proteomes" id="UP000310506">
    <property type="component" value="Unassembled WGS sequence"/>
</dbReference>
<feature type="compositionally biased region" description="Basic and acidic residues" evidence="2">
    <location>
        <begin position="211"/>
        <end position="228"/>
    </location>
</feature>
<dbReference type="PANTHER" id="PTHR31157">
    <property type="entry name" value="SCP DOMAIN-CONTAINING PROTEIN"/>
    <property type="match status" value="1"/>
</dbReference>
<feature type="transmembrane region" description="Helical" evidence="3">
    <location>
        <begin position="29"/>
        <end position="54"/>
    </location>
</feature>
<proteinExistence type="predicted"/>
<accession>A0A4S3B809</accession>
<dbReference type="CDD" id="cd05379">
    <property type="entry name" value="CAP_bacterial"/>
    <property type="match status" value="1"/>
</dbReference>
<feature type="compositionally biased region" description="Low complexity" evidence="2">
    <location>
        <begin position="264"/>
        <end position="274"/>
    </location>
</feature>
<dbReference type="SUPFAM" id="SSF55797">
    <property type="entry name" value="PR-1-like"/>
    <property type="match status" value="1"/>
</dbReference>
<comment type="caution">
    <text evidence="5">The sequence shown here is derived from an EMBL/GenBank/DDBJ whole genome shotgun (WGS) entry which is preliminary data.</text>
</comment>
<dbReference type="RefSeq" id="WP_136137210.1">
    <property type="nucleotide sequence ID" value="NZ_SDGV01000017.1"/>
</dbReference>
<evidence type="ECO:0000313" key="6">
    <source>
        <dbReference type="Proteomes" id="UP000310506"/>
    </source>
</evidence>
<evidence type="ECO:0000256" key="1">
    <source>
        <dbReference type="SAM" id="Coils"/>
    </source>
</evidence>
<dbReference type="OrthoDB" id="2171144at2"/>
<evidence type="ECO:0000313" key="5">
    <source>
        <dbReference type="EMBL" id="THB60965.1"/>
    </source>
</evidence>
<evidence type="ECO:0000256" key="3">
    <source>
        <dbReference type="SAM" id="Phobius"/>
    </source>
</evidence>
<dbReference type="EMBL" id="SDGV01000017">
    <property type="protein sequence ID" value="THB60965.1"/>
    <property type="molecule type" value="Genomic_DNA"/>
</dbReference>
<gene>
    <name evidence="5" type="ORF">ESZ54_08340</name>
</gene>
<organism evidence="5 6">
    <name type="scientific">Vagococcus silagei</name>
    <dbReference type="NCBI Taxonomy" id="2508885"/>
    <lineage>
        <taxon>Bacteria</taxon>
        <taxon>Bacillati</taxon>
        <taxon>Bacillota</taxon>
        <taxon>Bacilli</taxon>
        <taxon>Lactobacillales</taxon>
        <taxon>Enterococcaceae</taxon>
        <taxon>Vagococcus</taxon>
    </lineage>
</organism>
<feature type="compositionally biased region" description="Low complexity" evidence="2">
    <location>
        <begin position="229"/>
        <end position="254"/>
    </location>
</feature>
<sequence>MERRNRDCLRDLQKQTDYKPRLVKGRTGWIIKGLIFTSILGTSTFVTTSLTAYADDWTANSAETIRARIKDDDASYTFVEGDTFYEIANALNIRFDVLMKLNGFEPGSQYSVPVGTTIKFEGNRVTVTDKDGNQTNQSVLSDRAKVDPNKTFINQADNQNDTTVTENSSTEETSSSTTSTNQKNTSTQHSSAPTTSTETKDTTQTTSSTQQEKETENTSSETKTKESSSETTTTTTKSASETETTATTSTTSDTTEVESKEKGTTTTTTTTPSTTDKKSQKSKAVSSIESSVGQDTPQPIHPIKPVITPDPIDHSTEMTQLKSELATLEAEQKNTAKELTNAKTRLEDANKENKDIDTKISSAQEDVTTATKLVNETNALHKVISENHDHVNQAIKLWHPSSDEPDVPTEMTDNLEEAEKNLTDITTQSEKSNAVLEQAKKQLTDVQNIKKQDIKPMMQDISSLKEKKSTLDSKVSIIKNKISTLEKQVNSLENLENKRKDALTALADLNLLDEEVNSFNHAVFNATSTTELDAYLNQAKVANKKNTDFELERQYLHDEKIKALATLEQAKLSDEQVTNYTIKLSEANSLAQVQNILLEAKNEEKQEATAAESELLAARKQAITHLVTLNIRDQKDILIGKINAASTVDAIQVLIAEAETLHQSNQKIDDELLAMTKKNAQKQINGLNLKPDLKKQIHTKIEHSQTKHDVQTLLDFAIKQADNNRLPLPTDVAEEAPELNQAIQKAILLINNLNLPQSKQLYLQQLNFAQAINEVDEIVEKSAIESKQNDFDDDQTVNEIKVANAKKEALVEIKQYSYIDQKSFTSDIMNAATLEQIEIILATAKANNVAIQYQQKLDAAKRDARAQLGQLNLKGDSSFEVMIHEADKVERVQEVLAAAKTVSANNTEWDNLNVTYIEDARQEAFAYLMNLNLNGNLGFYEQIRQAQTIDDIQYYLNAAIVESAKNDQQDITLTNLEKNRSQALATLTTFNLKNKFKKFEEQIKGARSTTDILNILAQAQIESDKNKHDAQRSENADITKLSNAKKDALSQLKAFNLKDQLVYNEKINRAKDEAEIENILKDAESESSKNDKDDALAEEKQKLEDSKNKALKELEELNLKLEKQNFITRVTKSTSLNQVQSVMNSANQVAQDNDELDAHKSQATITFQVYSKNIHMDKDQEYQHVTDITLRLYVTNRQYRINFKQLGLNHYYSLPTGDVITGTINPGENKVIRLNVEDSTPLVYTSPEQQSIAGKTMLKLLNQYRHDNGLSALVWNQELENAAELRATEIATVFSHTRPNGLAFDTAIREANQGKWTRHTVAGENNAIINGDKTGKATGEYLFNEWRKSPKHNENLLSPDFEQFGIGFTANGTAFYAANIFTQGLTVNGNLQ</sequence>
<feature type="coiled-coil region" evidence="1">
    <location>
        <begin position="475"/>
        <end position="512"/>
    </location>
</feature>
<dbReference type="Pfam" id="PF00188">
    <property type="entry name" value="CAP"/>
    <property type="match status" value="1"/>
</dbReference>
<feature type="region of interest" description="Disordered" evidence="2">
    <location>
        <begin position="1082"/>
        <end position="1103"/>
    </location>
</feature>
<dbReference type="PROSITE" id="PS51782">
    <property type="entry name" value="LYSM"/>
    <property type="match status" value="1"/>
</dbReference>
<keyword evidence="3" id="KW-0812">Transmembrane</keyword>
<dbReference type="InterPro" id="IPR035940">
    <property type="entry name" value="CAP_sf"/>
</dbReference>
<dbReference type="Gene3D" id="3.40.33.10">
    <property type="entry name" value="CAP"/>
    <property type="match status" value="1"/>
</dbReference>
<feature type="region of interest" description="Disordered" evidence="2">
    <location>
        <begin position="127"/>
        <end position="314"/>
    </location>
</feature>
<dbReference type="InterPro" id="IPR018392">
    <property type="entry name" value="LysM"/>
</dbReference>
<dbReference type="PANTHER" id="PTHR31157:SF1">
    <property type="entry name" value="SCP DOMAIN-CONTAINING PROTEIN"/>
    <property type="match status" value="1"/>
</dbReference>
<feature type="compositionally biased region" description="Polar residues" evidence="2">
    <location>
        <begin position="151"/>
        <end position="161"/>
    </location>
</feature>
<dbReference type="InterPro" id="IPR014044">
    <property type="entry name" value="CAP_dom"/>
</dbReference>
<dbReference type="Pfam" id="PF01476">
    <property type="entry name" value="LysM"/>
    <property type="match status" value="1"/>
</dbReference>
<evidence type="ECO:0000256" key="2">
    <source>
        <dbReference type="SAM" id="MobiDB-lite"/>
    </source>
</evidence>
<dbReference type="SUPFAM" id="SSF64518">
    <property type="entry name" value="Phase 1 flagellin"/>
    <property type="match status" value="1"/>
</dbReference>
<feature type="domain" description="LysM" evidence="4">
    <location>
        <begin position="74"/>
        <end position="120"/>
    </location>
</feature>
<dbReference type="Gene3D" id="1.20.5.170">
    <property type="match status" value="1"/>
</dbReference>
<protein>
    <recommendedName>
        <fullName evidence="4">LysM domain-containing protein</fullName>
    </recommendedName>
</protein>
<keyword evidence="3" id="KW-1133">Transmembrane helix</keyword>
<feature type="compositionally biased region" description="Polar residues" evidence="2">
    <location>
        <begin position="284"/>
        <end position="297"/>
    </location>
</feature>
<keyword evidence="6" id="KW-1185">Reference proteome</keyword>
<name>A0A4S3B809_9ENTE</name>
<feature type="compositionally biased region" description="Low complexity" evidence="2">
    <location>
        <begin position="162"/>
        <end position="210"/>
    </location>
</feature>
<keyword evidence="1" id="KW-0175">Coiled coil</keyword>
<reference evidence="5 6" key="1">
    <citation type="submission" date="2019-01" db="EMBL/GenBank/DDBJ databases">
        <title>Vagococcus silagei sp. nov. isolated from brewer's grain.</title>
        <authorList>
            <person name="Guu J.-R."/>
        </authorList>
    </citation>
    <scope>NUCLEOTIDE SEQUENCE [LARGE SCALE GENOMIC DNA]</scope>
    <source>
        <strain evidence="5 6">2B-2</strain>
    </source>
</reference>
<feature type="coiled-coil region" evidence="1">
    <location>
        <begin position="318"/>
        <end position="366"/>
    </location>
</feature>